<dbReference type="InParanoid" id="A0A1V9XSR8"/>
<name>A0A1V9XSR8_9ACAR</name>
<dbReference type="AlphaFoldDB" id="A0A1V9XSR8"/>
<dbReference type="PANTHER" id="PTHR12635">
    <property type="entry name" value="RHO-GTPASE-ACTIVATING PROTEIN 6 FAMILY MEMBER"/>
    <property type="match status" value="1"/>
</dbReference>
<dbReference type="Pfam" id="PF00620">
    <property type="entry name" value="RhoGAP"/>
    <property type="match status" value="1"/>
</dbReference>
<evidence type="ECO:0000313" key="5">
    <source>
        <dbReference type="Proteomes" id="UP000192247"/>
    </source>
</evidence>
<feature type="domain" description="Rho-GAP" evidence="3">
    <location>
        <begin position="220"/>
        <end position="457"/>
    </location>
</feature>
<feature type="region of interest" description="Disordered" evidence="2">
    <location>
        <begin position="192"/>
        <end position="228"/>
    </location>
</feature>
<evidence type="ECO:0000313" key="4">
    <source>
        <dbReference type="EMBL" id="OQR76491.1"/>
    </source>
</evidence>
<dbReference type="STRING" id="418985.A0A1V9XSR8"/>
<dbReference type="PANTHER" id="PTHR12635:SF7">
    <property type="entry name" value="RHO GTPASE ACTIVATING PROTEIN 6-RELATED"/>
    <property type="match status" value="1"/>
</dbReference>
<dbReference type="GO" id="GO:0007165">
    <property type="term" value="P:signal transduction"/>
    <property type="evidence" value="ECO:0007669"/>
    <property type="project" value="InterPro"/>
</dbReference>
<reference evidence="4 5" key="1">
    <citation type="journal article" date="2017" name="Gigascience">
        <title>Draft genome of the honey bee ectoparasitic mite, Tropilaelaps mercedesae, is shaped by the parasitic life history.</title>
        <authorList>
            <person name="Dong X."/>
            <person name="Armstrong S.D."/>
            <person name="Xia D."/>
            <person name="Makepeace B.L."/>
            <person name="Darby A.C."/>
            <person name="Kadowaki T."/>
        </authorList>
    </citation>
    <scope>NUCLEOTIDE SEQUENCE [LARGE SCALE GENOMIC DNA]</scope>
    <source>
        <strain evidence="4">Wuxi-XJTLU</strain>
    </source>
</reference>
<dbReference type="GO" id="GO:0005096">
    <property type="term" value="F:GTPase activator activity"/>
    <property type="evidence" value="ECO:0007669"/>
    <property type="project" value="UniProtKB-KW"/>
</dbReference>
<dbReference type="EMBL" id="MNPL01004768">
    <property type="protein sequence ID" value="OQR76491.1"/>
    <property type="molecule type" value="Genomic_DNA"/>
</dbReference>
<gene>
    <name evidence="4" type="ORF">BIW11_07752</name>
</gene>
<dbReference type="InterPro" id="IPR008936">
    <property type="entry name" value="Rho_GTPase_activation_prot"/>
</dbReference>
<keyword evidence="1" id="KW-0343">GTPase activation</keyword>
<evidence type="ECO:0000259" key="3">
    <source>
        <dbReference type="PROSITE" id="PS50238"/>
    </source>
</evidence>
<dbReference type="PROSITE" id="PS50238">
    <property type="entry name" value="RHOGAP"/>
    <property type="match status" value="1"/>
</dbReference>
<comment type="caution">
    <text evidence="4">The sequence shown here is derived from an EMBL/GenBank/DDBJ whole genome shotgun (WGS) entry which is preliminary data.</text>
</comment>
<organism evidence="4 5">
    <name type="scientific">Tropilaelaps mercedesae</name>
    <dbReference type="NCBI Taxonomy" id="418985"/>
    <lineage>
        <taxon>Eukaryota</taxon>
        <taxon>Metazoa</taxon>
        <taxon>Ecdysozoa</taxon>
        <taxon>Arthropoda</taxon>
        <taxon>Chelicerata</taxon>
        <taxon>Arachnida</taxon>
        <taxon>Acari</taxon>
        <taxon>Parasitiformes</taxon>
        <taxon>Mesostigmata</taxon>
        <taxon>Gamasina</taxon>
        <taxon>Dermanyssoidea</taxon>
        <taxon>Laelapidae</taxon>
        <taxon>Tropilaelaps</taxon>
    </lineage>
</organism>
<proteinExistence type="predicted"/>
<dbReference type="Gene3D" id="1.10.555.10">
    <property type="entry name" value="Rho GTPase activation protein"/>
    <property type="match status" value="1"/>
</dbReference>
<sequence>MLALISLERINQLPGFKIPGLPKVRFISEDDQQTKQEKARRKPTALLKKKAITTSFIEMSSRLSNDTSLEDKTCFGVGLVRLLVQDATIQGMECTQADVDSLHELTYSMRFKGALEEEELEEIGQERRHSEDGSTWEVDSDSAPSKKGMGGGTCRDRTQSADLGASGTMSMSSMAGGVSAVSLLAVGEDASDRDCGDELSGSRRPHRTFTSRPGGTSSTYSLNLSDERTGPRVPRVVNACLRYLYKYGPTTVGVFRVSSSKRRVRQLRELFDSGSKQAERLLCVPDELASTDSADSGEDTRWADWPKEWENWPRGGGGAHDVAQLLKEFFRDLPEPLMTRQLYASFLVTLRLPRELQLLSVVHLIRLLPCANRDVLWALLRLLRNICTHSSNKDDSVSGNKMDANNLATVLGPNILRTNPTPSASSGPKSFFVEKLERAEERSDVILVVRFVYTRYK</sequence>
<evidence type="ECO:0000256" key="1">
    <source>
        <dbReference type="ARBA" id="ARBA00022468"/>
    </source>
</evidence>
<dbReference type="Proteomes" id="UP000192247">
    <property type="component" value="Unassembled WGS sequence"/>
</dbReference>
<feature type="compositionally biased region" description="Polar residues" evidence="2">
    <location>
        <begin position="210"/>
        <end position="224"/>
    </location>
</feature>
<accession>A0A1V9XSR8</accession>
<dbReference type="InterPro" id="IPR037863">
    <property type="entry name" value="RHOGAP6/36"/>
</dbReference>
<dbReference type="SUPFAM" id="SSF48350">
    <property type="entry name" value="GTPase activation domain, GAP"/>
    <property type="match status" value="1"/>
</dbReference>
<dbReference type="OrthoDB" id="6501186at2759"/>
<feature type="region of interest" description="Disordered" evidence="2">
    <location>
        <begin position="119"/>
        <end position="165"/>
    </location>
</feature>
<keyword evidence="5" id="KW-1185">Reference proteome</keyword>
<dbReference type="SMART" id="SM00324">
    <property type="entry name" value="RhoGAP"/>
    <property type="match status" value="1"/>
</dbReference>
<protein>
    <recommendedName>
        <fullName evidence="3">Rho-GAP domain-containing protein</fullName>
    </recommendedName>
</protein>
<evidence type="ECO:0000256" key="2">
    <source>
        <dbReference type="SAM" id="MobiDB-lite"/>
    </source>
</evidence>
<dbReference type="InterPro" id="IPR000198">
    <property type="entry name" value="RhoGAP_dom"/>
</dbReference>